<dbReference type="VEuPathDB" id="MicrosporidiaDB:NEQG_02345"/>
<dbReference type="PRINTS" id="PR02008">
    <property type="entry name" value="RCMTFAMILY"/>
</dbReference>
<feature type="compositionally biased region" description="Basic and acidic residues" evidence="6">
    <location>
        <begin position="1"/>
        <end position="10"/>
    </location>
</feature>
<dbReference type="InterPro" id="IPR049560">
    <property type="entry name" value="MeTrfase_RsmB-F_NOP2_cat"/>
</dbReference>
<dbReference type="InterPro" id="IPR023267">
    <property type="entry name" value="RCMT"/>
</dbReference>
<dbReference type="OrthoDB" id="427002at2759"/>
<dbReference type="Pfam" id="PF22458">
    <property type="entry name" value="RsmF-B_ferredox"/>
    <property type="match status" value="1"/>
</dbReference>
<feature type="region of interest" description="Disordered" evidence="6">
    <location>
        <begin position="1"/>
        <end position="35"/>
    </location>
</feature>
<feature type="binding site" evidence="5">
    <location>
        <position position="177"/>
    </location>
    <ligand>
        <name>S-adenosyl-L-methionine</name>
        <dbReference type="ChEBI" id="CHEBI:59789"/>
    </ligand>
</feature>
<evidence type="ECO:0000256" key="2">
    <source>
        <dbReference type="ARBA" id="ARBA00022679"/>
    </source>
</evidence>
<evidence type="ECO:0000256" key="3">
    <source>
        <dbReference type="ARBA" id="ARBA00022691"/>
    </source>
</evidence>
<dbReference type="GO" id="GO:0005730">
    <property type="term" value="C:nucleolus"/>
    <property type="evidence" value="ECO:0007669"/>
    <property type="project" value="TreeGrafter"/>
</dbReference>
<comment type="similarity">
    <text evidence="5">Belongs to the class I-like SAM-binding methyltransferase superfamily. RsmB/NOP family.</text>
</comment>
<dbReference type="GO" id="GO:0070475">
    <property type="term" value="P:rRNA base methylation"/>
    <property type="evidence" value="ECO:0007669"/>
    <property type="project" value="TreeGrafter"/>
</dbReference>
<sequence length="415" mass="47030">MLQELQKEEINNYSSCEQEIDDIGSEQSEPEETRLSATEATYNDYLLQKITELFNKEEKEAFMIASDQKRPLTIRVNTLFDKRAAIMKKLVNRGVNIDGIQWNDCSAVVYNSDVPIGATPEYLAGLYILQSPSSSLAVIALDPQENEVIVDMCAAPGGKTTHIAALMNNTGTIYANDVSEERALSLAANLQRMGVSNTIVTVMGGRGLPYTNVNRVLLDAPCSGTGVLSKDPAAKRNKDAKVIKQLQYKQMALILKAFDMLNPKNPESILVYSTCSILVEENEYIVDYLLKKRKNAKVIETNLPIGKEGFKSYRGWVFHPSLKNTRRFYPHIHNTDGFFVAKIRKTGYSPEEIEENKKLKEKERRRQKGEETEEDKVPKKEPKKKPQGRRKPRPEGKADLARKKSQDKRKERKRD</sequence>
<feature type="compositionally biased region" description="Basic and acidic residues" evidence="6">
    <location>
        <begin position="355"/>
        <end position="380"/>
    </location>
</feature>
<evidence type="ECO:0000256" key="1">
    <source>
        <dbReference type="ARBA" id="ARBA00022603"/>
    </source>
</evidence>
<keyword evidence="3 5" id="KW-0949">S-adenosyl-L-methionine</keyword>
<evidence type="ECO:0000313" key="9">
    <source>
        <dbReference type="Proteomes" id="UP000002872"/>
    </source>
</evidence>
<dbReference type="FunCoup" id="I3EE17">
    <property type="interactions" value="87"/>
</dbReference>
<evidence type="ECO:0000256" key="4">
    <source>
        <dbReference type="ARBA" id="ARBA00022884"/>
    </source>
</evidence>
<evidence type="ECO:0000256" key="5">
    <source>
        <dbReference type="PROSITE-ProRule" id="PRU01023"/>
    </source>
</evidence>
<dbReference type="SUPFAM" id="SSF53335">
    <property type="entry name" value="S-adenosyl-L-methionine-dependent methyltransferases"/>
    <property type="match status" value="1"/>
</dbReference>
<dbReference type="HOGENOM" id="CLU_005316_7_0_1"/>
<dbReference type="GO" id="GO:0003723">
    <property type="term" value="F:RNA binding"/>
    <property type="evidence" value="ECO:0007669"/>
    <property type="project" value="UniProtKB-UniRule"/>
</dbReference>
<dbReference type="GO" id="GO:0009383">
    <property type="term" value="F:rRNA (cytosine-C5-)-methyltransferase activity"/>
    <property type="evidence" value="ECO:0007669"/>
    <property type="project" value="TreeGrafter"/>
</dbReference>
<dbReference type="InterPro" id="IPR054728">
    <property type="entry name" value="RsmB-like_ferredoxin"/>
</dbReference>
<dbReference type="Proteomes" id="UP000002872">
    <property type="component" value="Unassembled WGS sequence"/>
</dbReference>
<dbReference type="Gene3D" id="3.30.70.1170">
    <property type="entry name" value="Sun protein, domain 3"/>
    <property type="match status" value="1"/>
</dbReference>
<dbReference type="STRING" id="935791.I3EE17"/>
<feature type="binding site" evidence="5">
    <location>
        <position position="219"/>
    </location>
    <ligand>
        <name>S-adenosyl-L-methionine</name>
        <dbReference type="ChEBI" id="CHEBI:59789"/>
    </ligand>
</feature>
<dbReference type="InterPro" id="IPR029063">
    <property type="entry name" value="SAM-dependent_MTases_sf"/>
</dbReference>
<feature type="region of interest" description="Disordered" evidence="6">
    <location>
        <begin position="351"/>
        <end position="415"/>
    </location>
</feature>
<dbReference type="InterPro" id="IPR001678">
    <property type="entry name" value="MeTrfase_RsmB-F_NOP2_dom"/>
</dbReference>
<proteinExistence type="inferred from homology"/>
<name>I3EE17_NEMP3</name>
<dbReference type="EMBL" id="GL870882">
    <property type="protein sequence ID" value="EIJ87464.1"/>
    <property type="molecule type" value="Genomic_DNA"/>
</dbReference>
<keyword evidence="9" id="KW-1185">Reference proteome</keyword>
<protein>
    <submittedName>
        <fullName evidence="8">Nucleolar protein</fullName>
    </submittedName>
</protein>
<dbReference type="PROSITE" id="PS51686">
    <property type="entry name" value="SAM_MT_RSMB_NOP"/>
    <property type="match status" value="1"/>
</dbReference>
<accession>I3EE17</accession>
<feature type="compositionally biased region" description="Basic and acidic residues" evidence="6">
    <location>
        <begin position="393"/>
        <end position="404"/>
    </location>
</feature>
<feature type="compositionally biased region" description="Acidic residues" evidence="6">
    <location>
        <begin position="18"/>
        <end position="30"/>
    </location>
</feature>
<feature type="binding site" evidence="5">
    <location>
        <begin position="153"/>
        <end position="159"/>
    </location>
    <ligand>
        <name>S-adenosyl-L-methionine</name>
        <dbReference type="ChEBI" id="CHEBI:59789"/>
    </ligand>
</feature>
<dbReference type="OMA" id="EPEENEF"/>
<dbReference type="AlphaFoldDB" id="I3EE17"/>
<dbReference type="InParanoid" id="I3EE17"/>
<dbReference type="Gene3D" id="3.40.50.150">
    <property type="entry name" value="Vaccinia Virus protein VP39"/>
    <property type="match status" value="1"/>
</dbReference>
<dbReference type="InterPro" id="IPR011023">
    <property type="entry name" value="Nop2p"/>
</dbReference>
<comment type="caution">
    <text evidence="5">Lacks conserved residue(s) required for the propagation of feature annotation.</text>
</comment>
<dbReference type="GO" id="GO:0000470">
    <property type="term" value="P:maturation of LSU-rRNA"/>
    <property type="evidence" value="ECO:0007669"/>
    <property type="project" value="TreeGrafter"/>
</dbReference>
<reference evidence="8" key="1">
    <citation type="submission" date="2011-01" db="EMBL/GenBank/DDBJ databases">
        <title>The Genome Sequence of Nematocida parisii strain ERTm3.</title>
        <authorList>
            <consortium name="The Broad Institute Genome Sequencing Platform"/>
            <consortium name="The Broad Institute Genome Sequencing Center for Infectious Disease"/>
            <person name="Cuomo C."/>
            <person name="Troemel E."/>
            <person name="Young S.K."/>
            <person name="Zeng Q."/>
            <person name="Gargeya S."/>
            <person name="Fitzgerald M."/>
            <person name="Haas B."/>
            <person name="Abouelleil A."/>
            <person name="Alvarado L."/>
            <person name="Arachchi H.M."/>
            <person name="Berlin A."/>
            <person name="Chapman S.B."/>
            <person name="Gearin G."/>
            <person name="Goldberg J."/>
            <person name="Griggs A."/>
            <person name="Gujja S."/>
            <person name="Hansen M."/>
            <person name="Heiman D."/>
            <person name="Howarth C."/>
            <person name="Larimer J."/>
            <person name="Lui A."/>
            <person name="MacDonald P.J.P."/>
            <person name="McCowen C."/>
            <person name="Montmayeur A."/>
            <person name="Murphy C."/>
            <person name="Neiman D."/>
            <person name="Pearson M."/>
            <person name="Priest M."/>
            <person name="Roberts A."/>
            <person name="Saif S."/>
            <person name="Shea T."/>
            <person name="Sisk P."/>
            <person name="Stolte C."/>
            <person name="Sykes S."/>
            <person name="Wortman J."/>
            <person name="Nusbaum C."/>
            <person name="Birren B."/>
        </authorList>
    </citation>
    <scope>NUCLEOTIDE SEQUENCE</scope>
    <source>
        <strain evidence="8">ERTm3</strain>
    </source>
</reference>
<feature type="compositionally biased region" description="Basic residues" evidence="6">
    <location>
        <begin position="405"/>
        <end position="415"/>
    </location>
</feature>
<dbReference type="NCBIfam" id="TIGR00446">
    <property type="entry name" value="nop2p"/>
    <property type="match status" value="1"/>
</dbReference>
<keyword evidence="1 5" id="KW-0489">Methyltransferase</keyword>
<feature type="domain" description="SAM-dependent MTase RsmB/NOP-type" evidence="7">
    <location>
        <begin position="62"/>
        <end position="346"/>
    </location>
</feature>
<evidence type="ECO:0000256" key="6">
    <source>
        <dbReference type="SAM" id="MobiDB-lite"/>
    </source>
</evidence>
<feature type="compositionally biased region" description="Basic residues" evidence="6">
    <location>
        <begin position="381"/>
        <end position="392"/>
    </location>
</feature>
<evidence type="ECO:0000259" key="7">
    <source>
        <dbReference type="PROSITE" id="PS51686"/>
    </source>
</evidence>
<evidence type="ECO:0000313" key="8">
    <source>
        <dbReference type="EMBL" id="EIJ87464.1"/>
    </source>
</evidence>
<keyword evidence="4 5" id="KW-0694">RNA-binding</keyword>
<organism evidence="8 9">
    <name type="scientific">Nematocida parisii (strain ERTm3)</name>
    <name type="common">Nematode killer fungus</name>
    <dbReference type="NCBI Taxonomy" id="935791"/>
    <lineage>
        <taxon>Eukaryota</taxon>
        <taxon>Fungi</taxon>
        <taxon>Fungi incertae sedis</taxon>
        <taxon>Microsporidia</taxon>
        <taxon>Nematocida</taxon>
    </lineage>
</organism>
<feature type="active site" description="Nucleophile" evidence="5">
    <location>
        <position position="275"/>
    </location>
</feature>
<dbReference type="Pfam" id="PF01189">
    <property type="entry name" value="Methyltr_RsmB-F"/>
    <property type="match status" value="1"/>
</dbReference>
<dbReference type="PANTHER" id="PTHR22807:SF30">
    <property type="entry name" value="28S RRNA (CYTOSINE(4447)-C(5))-METHYLTRANSFERASE-RELATED"/>
    <property type="match status" value="1"/>
</dbReference>
<keyword evidence="2 5" id="KW-0808">Transferase</keyword>
<dbReference type="PANTHER" id="PTHR22807">
    <property type="entry name" value="NOP2 YEAST -RELATED NOL1/NOP2/FMU SUN DOMAIN-CONTAINING"/>
    <property type="match status" value="1"/>
</dbReference>
<gene>
    <name evidence="8" type="ORF">NEQG_02345</name>
</gene>